<dbReference type="CDD" id="cd05242">
    <property type="entry name" value="SDR_a8"/>
    <property type="match status" value="1"/>
</dbReference>
<evidence type="ECO:0000313" key="5">
    <source>
        <dbReference type="Proteomes" id="UP001310248"/>
    </source>
</evidence>
<dbReference type="InterPro" id="IPR010099">
    <property type="entry name" value="SDR39U1"/>
</dbReference>
<dbReference type="PANTHER" id="PTHR11092">
    <property type="entry name" value="SUGAR NUCLEOTIDE EPIMERASE RELATED"/>
    <property type="match status" value="1"/>
</dbReference>
<dbReference type="InterPro" id="IPR001509">
    <property type="entry name" value="Epimerase_deHydtase"/>
</dbReference>
<feature type="domain" description="DUF1731" evidence="3">
    <location>
        <begin position="250"/>
        <end position="296"/>
    </location>
</feature>
<sequence>MKILLTGGTGFIGSRLVKHLQFSHELTILSRNPIKAYQKLGHNLLAIPSLKELNNLNEYDAVINLAGEPIANKRWSEQQKKRICDSRWVLTEQLVELFAKSDQPPQTFISGSAIGYYGEQGQQDVDEASIIEDDSFPHQVCKTWEQIALKAANENTRVCVLRTGVVIGIEGGALAKMLPAFRLGLGGPVANGQQQMSWIHISDMVDAIIFLLNHQQCHGAYNLTSPNPVTNQQFSQALSKQLNRPCVFRAPAWVLNTAMGEMASLITGGQKVLPKRLSNEGFNFRYKELDHAFKEILLRR</sequence>
<dbReference type="Pfam" id="PF01370">
    <property type="entry name" value="Epimerase"/>
    <property type="match status" value="1"/>
</dbReference>
<protein>
    <submittedName>
        <fullName evidence="4">TIGR01777 family oxidoreductase</fullName>
    </submittedName>
</protein>
<name>A0ABU7G665_9ALTE</name>
<dbReference type="Proteomes" id="UP001310248">
    <property type="component" value="Unassembled WGS sequence"/>
</dbReference>
<dbReference type="EMBL" id="JAYDYW010000010">
    <property type="protein sequence ID" value="MEE1674909.1"/>
    <property type="molecule type" value="Genomic_DNA"/>
</dbReference>
<dbReference type="Gene3D" id="3.40.50.720">
    <property type="entry name" value="NAD(P)-binding Rossmann-like Domain"/>
    <property type="match status" value="1"/>
</dbReference>
<accession>A0ABU7G665</accession>
<dbReference type="InterPro" id="IPR036291">
    <property type="entry name" value="NAD(P)-bd_dom_sf"/>
</dbReference>
<comment type="similarity">
    <text evidence="1">Belongs to the NAD(P)-dependent epimerase/dehydratase family. SDR39U1 subfamily.</text>
</comment>
<dbReference type="RefSeq" id="WP_329775929.1">
    <property type="nucleotide sequence ID" value="NZ_JAYDYW010000010.1"/>
</dbReference>
<keyword evidence="5" id="KW-1185">Reference proteome</keyword>
<dbReference type="Pfam" id="PF08338">
    <property type="entry name" value="DUF1731"/>
    <property type="match status" value="1"/>
</dbReference>
<reference evidence="5" key="1">
    <citation type="submission" date="2023-07" db="EMBL/GenBank/DDBJ databases">
        <title>Draft genome sequence of Agarivorans aestuarii strain ZMCS4, a CAZymes producing bacteria isolated from the marine brown algae Clodostephus spongiosus.</title>
        <authorList>
            <person name="Lorente B."/>
            <person name="Cabral C."/>
            <person name="Frias J."/>
            <person name="Faria J."/>
            <person name="Toubarro D."/>
        </authorList>
    </citation>
    <scope>NUCLEOTIDE SEQUENCE [LARGE SCALE GENOMIC DNA]</scope>
    <source>
        <strain evidence="5">ZMCS4</strain>
    </source>
</reference>
<feature type="domain" description="NAD-dependent epimerase/dehydratase" evidence="2">
    <location>
        <begin position="3"/>
        <end position="223"/>
    </location>
</feature>
<proteinExistence type="inferred from homology"/>
<evidence type="ECO:0000259" key="3">
    <source>
        <dbReference type="Pfam" id="PF08338"/>
    </source>
</evidence>
<dbReference type="PANTHER" id="PTHR11092:SF0">
    <property type="entry name" value="EPIMERASE FAMILY PROTEIN SDR39U1"/>
    <property type="match status" value="1"/>
</dbReference>
<comment type="caution">
    <text evidence="4">The sequence shown here is derived from an EMBL/GenBank/DDBJ whole genome shotgun (WGS) entry which is preliminary data.</text>
</comment>
<gene>
    <name evidence="4" type="ORF">SNR37_000229</name>
</gene>
<dbReference type="NCBIfam" id="TIGR01777">
    <property type="entry name" value="yfcH"/>
    <property type="match status" value="1"/>
</dbReference>
<dbReference type="InterPro" id="IPR013549">
    <property type="entry name" value="DUF1731"/>
</dbReference>
<evidence type="ECO:0000313" key="4">
    <source>
        <dbReference type="EMBL" id="MEE1674909.1"/>
    </source>
</evidence>
<dbReference type="SUPFAM" id="SSF51735">
    <property type="entry name" value="NAD(P)-binding Rossmann-fold domains"/>
    <property type="match status" value="1"/>
</dbReference>
<evidence type="ECO:0000259" key="2">
    <source>
        <dbReference type="Pfam" id="PF01370"/>
    </source>
</evidence>
<organism evidence="4 5">
    <name type="scientific">Agarivorans aestuarii</name>
    <dbReference type="NCBI Taxonomy" id="1563703"/>
    <lineage>
        <taxon>Bacteria</taxon>
        <taxon>Pseudomonadati</taxon>
        <taxon>Pseudomonadota</taxon>
        <taxon>Gammaproteobacteria</taxon>
        <taxon>Alteromonadales</taxon>
        <taxon>Alteromonadaceae</taxon>
        <taxon>Agarivorans</taxon>
    </lineage>
</organism>
<evidence type="ECO:0000256" key="1">
    <source>
        <dbReference type="ARBA" id="ARBA00009353"/>
    </source>
</evidence>